<comment type="caution">
    <text evidence="7">The sequence shown here is derived from an EMBL/GenBank/DDBJ whole genome shotgun (WGS) entry which is preliminary data.</text>
</comment>
<dbReference type="GO" id="GO:0071973">
    <property type="term" value="P:bacterial-type flagellum-dependent cell motility"/>
    <property type="evidence" value="ECO:0007669"/>
    <property type="project" value="InterPro"/>
</dbReference>
<evidence type="ECO:0000313" key="10">
    <source>
        <dbReference type="Proteomes" id="UP000294772"/>
    </source>
</evidence>
<evidence type="ECO:0000313" key="9">
    <source>
        <dbReference type="Proteomes" id="UP000239406"/>
    </source>
</evidence>
<keyword evidence="7" id="KW-0966">Cell projection</keyword>
<evidence type="ECO:0000259" key="6">
    <source>
        <dbReference type="Pfam" id="PF00700"/>
    </source>
</evidence>
<dbReference type="Proteomes" id="UP000294772">
    <property type="component" value="Unassembled WGS sequence"/>
</dbReference>
<dbReference type="InterPro" id="IPR013384">
    <property type="entry name" value="Flagell_FlgL"/>
</dbReference>
<evidence type="ECO:0000256" key="2">
    <source>
        <dbReference type="ARBA" id="ARBA00004613"/>
    </source>
</evidence>
<evidence type="ECO:0000256" key="4">
    <source>
        <dbReference type="ARBA" id="ARBA00023143"/>
    </source>
</evidence>
<keyword evidence="9" id="KW-1185">Reference proteome</keyword>
<dbReference type="SUPFAM" id="SSF64518">
    <property type="entry name" value="Phase 1 flagellin"/>
    <property type="match status" value="1"/>
</dbReference>
<reference evidence="7 9" key="1">
    <citation type="submission" date="2018-02" db="EMBL/GenBank/DDBJ databases">
        <title>Reclassifiation of [Polyangium] brachysporum DSM 7029 as Guopingzhaonella breviflexa gen. nov., sp. nov., a member of the family Comamonadaceae.</title>
        <authorList>
            <person name="Tang B."/>
        </authorList>
    </citation>
    <scope>NUCLEOTIDE SEQUENCE [LARGE SCALE GENOMIC DNA]</scope>
    <source>
        <strain evidence="7 9">DSM 15344</strain>
    </source>
</reference>
<dbReference type="RefSeq" id="WP_104355918.1">
    <property type="nucleotide sequence ID" value="NZ_CALFFA010000024.1"/>
</dbReference>
<evidence type="ECO:0000259" key="5">
    <source>
        <dbReference type="Pfam" id="PF00669"/>
    </source>
</evidence>
<dbReference type="Pfam" id="PF00669">
    <property type="entry name" value="Flagellin_N"/>
    <property type="match status" value="1"/>
</dbReference>
<dbReference type="OrthoDB" id="9768249at2"/>
<dbReference type="AlphaFoldDB" id="A0A2S5TA47"/>
<name>A0A2S5TA47_9BURK</name>
<reference evidence="8 10" key="2">
    <citation type="submission" date="2019-03" db="EMBL/GenBank/DDBJ databases">
        <title>Genomic Encyclopedia of Type Strains, Phase IV (KMG-IV): sequencing the most valuable type-strain genomes for metagenomic binning, comparative biology and taxonomic classification.</title>
        <authorList>
            <person name="Goeker M."/>
        </authorList>
    </citation>
    <scope>NUCLEOTIDE SEQUENCE [LARGE SCALE GENOMIC DNA]</scope>
    <source>
        <strain evidence="8 10">DSM 15264</strain>
    </source>
</reference>
<dbReference type="InterPro" id="IPR046358">
    <property type="entry name" value="Flagellin_C"/>
</dbReference>
<comment type="similarity">
    <text evidence="3">Belongs to the bacterial flagellin family.</text>
</comment>
<dbReference type="EMBL" id="PSNY01000001">
    <property type="protein sequence ID" value="PPE71728.1"/>
    <property type="molecule type" value="Genomic_DNA"/>
</dbReference>
<evidence type="ECO:0000256" key="3">
    <source>
        <dbReference type="ARBA" id="ARBA00005709"/>
    </source>
</evidence>
<dbReference type="PANTHER" id="PTHR42792:SF1">
    <property type="entry name" value="FLAGELLAR HOOK-ASSOCIATED PROTEIN 3"/>
    <property type="match status" value="1"/>
</dbReference>
<dbReference type="NCBIfam" id="TIGR02550">
    <property type="entry name" value="flagell_flgL"/>
    <property type="match status" value="1"/>
</dbReference>
<sequence length="401" mass="42483">MRIATANAYDNTIAHLQKRQQELAESQVRLTSNKRVLRASDDPTAAARAERALAAAQRAQVSQRAVDASRNAMTLAESALGDAVDMLQAVRDSLVAAGNATYTDAERKSIAEQLQQYRDQLLSIANRSDGAGTYLFSGQGTLGQPFVDAPGGVQYRGVGGAASVASDEALPMTVDGHYAWMTAPSGNGVFETRAVTSLGSAWIDAGRVTDPAAILDRGYDIDFSVTGGTTTWSIQRRNPDGTPDGAPVTGTYESGKAIEIDGMSFTISGAPADGDRFSIEPSTGSLSVFDVLDRVIAGLKQPGAGSGQVTQTVNDGLRDVDSLLVRMQSVRSAVGDTLNRADAVSDRLGETELQAKTERSNAEDLDLVEGISDFQTRQTGYDAALKTYAQVQRLSLFQYLG</sequence>
<dbReference type="Pfam" id="PF00700">
    <property type="entry name" value="Flagellin_C"/>
    <property type="match status" value="1"/>
</dbReference>
<dbReference type="PANTHER" id="PTHR42792">
    <property type="entry name" value="FLAGELLIN"/>
    <property type="match status" value="1"/>
</dbReference>
<feature type="domain" description="Flagellin N-terminal" evidence="5">
    <location>
        <begin position="3"/>
        <end position="140"/>
    </location>
</feature>
<dbReference type="GO" id="GO:0009424">
    <property type="term" value="C:bacterial-type flagellum hook"/>
    <property type="evidence" value="ECO:0007669"/>
    <property type="project" value="InterPro"/>
</dbReference>
<proteinExistence type="inferred from homology"/>
<dbReference type="GO" id="GO:0005576">
    <property type="term" value="C:extracellular region"/>
    <property type="evidence" value="ECO:0007669"/>
    <property type="project" value="UniProtKB-SubCell"/>
</dbReference>
<accession>A0A2S5TA47</accession>
<evidence type="ECO:0000256" key="1">
    <source>
        <dbReference type="ARBA" id="ARBA00004365"/>
    </source>
</evidence>
<evidence type="ECO:0000313" key="7">
    <source>
        <dbReference type="EMBL" id="PPE71728.1"/>
    </source>
</evidence>
<evidence type="ECO:0000313" key="8">
    <source>
        <dbReference type="EMBL" id="TCP08845.1"/>
    </source>
</evidence>
<dbReference type="GO" id="GO:0005198">
    <property type="term" value="F:structural molecule activity"/>
    <property type="evidence" value="ECO:0007669"/>
    <property type="project" value="InterPro"/>
</dbReference>
<dbReference type="InterPro" id="IPR001029">
    <property type="entry name" value="Flagellin_N"/>
</dbReference>
<feature type="domain" description="Flagellin C-terminal" evidence="6">
    <location>
        <begin position="319"/>
        <end position="400"/>
    </location>
</feature>
<dbReference type="EMBL" id="SLXF01000002">
    <property type="protein sequence ID" value="TCP08845.1"/>
    <property type="molecule type" value="Genomic_DNA"/>
</dbReference>
<dbReference type="Gene3D" id="1.20.1330.10">
    <property type="entry name" value="f41 fragment of flagellin, N-terminal domain"/>
    <property type="match status" value="1"/>
</dbReference>
<gene>
    <name evidence="7" type="primary">flgL</name>
    <name evidence="7" type="ORF">C1702_01685</name>
    <name evidence="8" type="ORF">EV676_102355</name>
</gene>
<keyword evidence="7" id="KW-0969">Cilium</keyword>
<protein>
    <submittedName>
        <fullName evidence="7 8">Flagellar hook-associated protein 3</fullName>
    </submittedName>
</protein>
<organism evidence="7 9">
    <name type="scientific">Caldimonas thermodepolymerans</name>
    <dbReference type="NCBI Taxonomy" id="215580"/>
    <lineage>
        <taxon>Bacteria</taxon>
        <taxon>Pseudomonadati</taxon>
        <taxon>Pseudomonadota</taxon>
        <taxon>Betaproteobacteria</taxon>
        <taxon>Burkholderiales</taxon>
        <taxon>Sphaerotilaceae</taxon>
        <taxon>Caldimonas</taxon>
    </lineage>
</organism>
<dbReference type="InterPro" id="IPR001492">
    <property type="entry name" value="Flagellin"/>
</dbReference>
<keyword evidence="7" id="KW-0282">Flagellum</keyword>
<keyword evidence="4" id="KW-0975">Bacterial flagellum</keyword>
<dbReference type="Proteomes" id="UP000239406">
    <property type="component" value="Unassembled WGS sequence"/>
</dbReference>
<comment type="subcellular location">
    <subcellularLocation>
        <location evidence="1">Bacterial flagellum</location>
    </subcellularLocation>
    <subcellularLocation>
        <location evidence="2">Secreted</location>
    </subcellularLocation>
</comment>